<dbReference type="CDD" id="cd10434">
    <property type="entry name" value="GIY-YIG_UvrC_Cho"/>
    <property type="match status" value="1"/>
</dbReference>
<protein>
    <recommendedName>
        <fullName evidence="11 13">UvrABC system protein C</fullName>
        <shortName evidence="13">Protein UvrC</shortName>
    </recommendedName>
    <alternativeName>
        <fullName evidence="12 13">Excinuclease ABC subunit C</fullName>
    </alternativeName>
</protein>
<dbReference type="InterPro" id="IPR047296">
    <property type="entry name" value="GIY-YIG_UvrC_Cho"/>
</dbReference>
<dbReference type="GO" id="GO:0003677">
    <property type="term" value="F:DNA binding"/>
    <property type="evidence" value="ECO:0007669"/>
    <property type="project" value="UniProtKB-UniRule"/>
</dbReference>
<evidence type="ECO:0000256" key="13">
    <source>
        <dbReference type="HAMAP-Rule" id="MF_00203"/>
    </source>
</evidence>
<dbReference type="Gene3D" id="1.10.150.20">
    <property type="entry name" value="5' to 3' exonuclease, C-terminal subdomain"/>
    <property type="match status" value="1"/>
</dbReference>
<evidence type="ECO:0000313" key="18">
    <source>
        <dbReference type="Proteomes" id="UP000254651"/>
    </source>
</evidence>
<dbReference type="GO" id="GO:0009380">
    <property type="term" value="C:excinuclease repair complex"/>
    <property type="evidence" value="ECO:0007669"/>
    <property type="project" value="InterPro"/>
</dbReference>
<keyword evidence="4 13" id="KW-0228">DNA excision</keyword>
<evidence type="ECO:0000256" key="5">
    <source>
        <dbReference type="ARBA" id="ARBA00022881"/>
    </source>
</evidence>
<dbReference type="InterPro" id="IPR038476">
    <property type="entry name" value="UvrC_RNase_H_dom_sf"/>
</dbReference>
<dbReference type="SUPFAM" id="SSF46600">
    <property type="entry name" value="C-terminal UvrC-binding domain of UvrB"/>
    <property type="match status" value="1"/>
</dbReference>
<dbReference type="RefSeq" id="WP_066076365.1">
    <property type="nucleotide sequence ID" value="NZ_CP181246.1"/>
</dbReference>
<comment type="subcellular location">
    <subcellularLocation>
        <location evidence="1 13">Cytoplasm</location>
    </subcellularLocation>
</comment>
<reference evidence="17 18" key="1">
    <citation type="submission" date="2018-06" db="EMBL/GenBank/DDBJ databases">
        <authorList>
            <consortium name="Pathogen Informatics"/>
            <person name="Doyle S."/>
        </authorList>
    </citation>
    <scope>NUCLEOTIDE SEQUENCE [LARGE SCALE GENOMIC DNA]</scope>
    <source>
        <strain evidence="17 18">NCTC10295</strain>
    </source>
</reference>
<dbReference type="PROSITE" id="PS50164">
    <property type="entry name" value="GIY_YIG"/>
    <property type="match status" value="1"/>
</dbReference>
<gene>
    <name evidence="13 17" type="primary">uvrC</name>
    <name evidence="17" type="ORF">NCTC10295_00793</name>
</gene>
<dbReference type="GO" id="GO:0006289">
    <property type="term" value="P:nucleotide-excision repair"/>
    <property type="evidence" value="ECO:0007669"/>
    <property type="project" value="UniProtKB-UniRule"/>
</dbReference>
<dbReference type="Gene3D" id="3.40.1440.10">
    <property type="entry name" value="GIY-YIG endonuclease"/>
    <property type="match status" value="1"/>
</dbReference>
<evidence type="ECO:0000256" key="3">
    <source>
        <dbReference type="ARBA" id="ARBA00022763"/>
    </source>
</evidence>
<dbReference type="Pfam" id="PF01541">
    <property type="entry name" value="GIY-YIG"/>
    <property type="match status" value="1"/>
</dbReference>
<evidence type="ECO:0000256" key="8">
    <source>
        <dbReference type="ARBA" id="ARBA00059452"/>
    </source>
</evidence>
<organism evidence="17 18">
    <name type="scientific">Bergeriella denitrificans</name>
    <name type="common">Neisseria denitrificans</name>
    <dbReference type="NCBI Taxonomy" id="494"/>
    <lineage>
        <taxon>Bacteria</taxon>
        <taxon>Pseudomonadati</taxon>
        <taxon>Pseudomonadota</taxon>
        <taxon>Betaproteobacteria</taxon>
        <taxon>Neisseriales</taxon>
        <taxon>Neisseriaceae</taxon>
        <taxon>Bergeriella</taxon>
    </lineage>
</organism>
<evidence type="ECO:0000256" key="6">
    <source>
        <dbReference type="ARBA" id="ARBA00023204"/>
    </source>
</evidence>
<proteinExistence type="inferred from homology"/>
<dbReference type="PANTHER" id="PTHR30562:SF1">
    <property type="entry name" value="UVRABC SYSTEM PROTEIN C"/>
    <property type="match status" value="1"/>
</dbReference>
<dbReference type="Pfam" id="PF14520">
    <property type="entry name" value="HHH_5"/>
    <property type="match status" value="1"/>
</dbReference>
<dbReference type="SUPFAM" id="SSF47781">
    <property type="entry name" value="RuvA domain 2-like"/>
    <property type="match status" value="1"/>
</dbReference>
<sequence>MQYSRNQQHYEPSTVPHNQPFDLDIFLKNLPNLPGVYRMFDADNHVLYVGKAVNLKRRVSSYFQKNDLSPRIRLMVKQIHHIETTVTRNEAEALILENNFIKALSPKYNILFRDDKSYPYLMLSGHEFPQMAYYRGTLKKPNQYFGPYPNGYAVRDSIQILQKVFKLRTCEDSVFEHRDRACLLYQIKRCSGPCVGHISAEDYRADVNQAAAFLSGKTGELLQTLHHKMNQAAAALRFEEAARCRDQIQALGLMQSQQFIDSKNPNNPNDIDLLALAVSDGLVCIHWVSIRGGRHVGDKSFFPDIKDDPEPNSQDYAEAFVAQHYLGKAKPDIIISNFSLPEALQAALNSEHGKQIQFVNKTIGERKVWLKMAEQNARIAIEQRRLQQSSQEHRINELARILRMDSDGLNRLECFDISHTQGEATIASCVVYDEHNIRPDQYRRYNITTAKPGDDYAAMREVLTRRYGKMQEAEANGESVKWPDAVLIDGGKGQIGVAVGVWEELGLQIPLVGIAKGPERKAGMEELILPFSGETFRLPPNSPALHLLQTVRDESHRFAITGHRKKRDKARVTSSLNDIEGIGPKRKKALLTRFGGLRGIAAASKEDLAQVEGISMALAQKIYDHLH</sequence>
<feature type="domain" description="UvrC family homology region profile" evidence="16">
    <location>
        <begin position="273"/>
        <end position="501"/>
    </location>
</feature>
<dbReference type="EMBL" id="UGQS01000001">
    <property type="protein sequence ID" value="STZ76038.1"/>
    <property type="molecule type" value="Genomic_DNA"/>
</dbReference>
<keyword evidence="3 13" id="KW-0227">DNA damage</keyword>
<keyword evidence="6 13" id="KW-0234">DNA repair</keyword>
<dbReference type="AlphaFoldDB" id="A0A378UF52"/>
<dbReference type="InterPro" id="IPR000305">
    <property type="entry name" value="GIY-YIG_endonuc"/>
</dbReference>
<evidence type="ECO:0000256" key="1">
    <source>
        <dbReference type="ARBA" id="ARBA00004496"/>
    </source>
</evidence>
<comment type="function">
    <text evidence="8 13">The UvrABC repair system catalyzes the recognition and processing of DNA lesions. UvrC both incises the 5' and 3' sides of the lesion. The N-terminal half is responsible for the 3' incision and the C-terminal half is responsible for the 5' incision.</text>
</comment>
<name>A0A378UF52_BERDE</name>
<dbReference type="InterPro" id="IPR001943">
    <property type="entry name" value="UVR_dom"/>
</dbReference>
<dbReference type="Pfam" id="PF08459">
    <property type="entry name" value="UvrC_RNaseH_dom"/>
    <property type="match status" value="1"/>
</dbReference>
<keyword evidence="5 13" id="KW-0267">Excision nuclease</keyword>
<dbReference type="NCBIfam" id="TIGR00194">
    <property type="entry name" value="uvrC"/>
    <property type="match status" value="1"/>
</dbReference>
<dbReference type="FunFam" id="3.30.420.340:FF:000001">
    <property type="entry name" value="UvrABC system protein C"/>
    <property type="match status" value="1"/>
</dbReference>
<dbReference type="Pfam" id="PF22920">
    <property type="entry name" value="UvrC_RNaseH"/>
    <property type="match status" value="1"/>
</dbReference>
<dbReference type="Pfam" id="PF02151">
    <property type="entry name" value="UVR"/>
    <property type="match status" value="1"/>
</dbReference>
<dbReference type="PROSITE" id="PS50165">
    <property type="entry name" value="UVRC"/>
    <property type="match status" value="1"/>
</dbReference>
<keyword evidence="2 13" id="KW-0963">Cytoplasm</keyword>
<evidence type="ECO:0000259" key="15">
    <source>
        <dbReference type="PROSITE" id="PS50164"/>
    </source>
</evidence>
<dbReference type="Gene3D" id="4.10.860.10">
    <property type="entry name" value="UVR domain"/>
    <property type="match status" value="1"/>
</dbReference>
<dbReference type="GO" id="GO:0005737">
    <property type="term" value="C:cytoplasm"/>
    <property type="evidence" value="ECO:0007669"/>
    <property type="project" value="UniProtKB-SubCell"/>
</dbReference>
<dbReference type="InterPro" id="IPR050066">
    <property type="entry name" value="UvrABC_protein_C"/>
</dbReference>
<keyword evidence="7 13" id="KW-0742">SOS response</keyword>
<dbReference type="FunFam" id="3.40.1440.10:FF:000001">
    <property type="entry name" value="UvrABC system protein C"/>
    <property type="match status" value="1"/>
</dbReference>
<evidence type="ECO:0000256" key="10">
    <source>
        <dbReference type="ARBA" id="ARBA00062841"/>
    </source>
</evidence>
<dbReference type="NCBIfam" id="NF001824">
    <property type="entry name" value="PRK00558.1-5"/>
    <property type="match status" value="1"/>
</dbReference>
<keyword evidence="18" id="KW-1185">Reference proteome</keyword>
<dbReference type="GO" id="GO:0009381">
    <property type="term" value="F:excinuclease ABC activity"/>
    <property type="evidence" value="ECO:0007669"/>
    <property type="project" value="UniProtKB-UniRule"/>
</dbReference>
<comment type="subunit">
    <text evidence="10 13">Interacts with UvrB in an incision complex.</text>
</comment>
<dbReference type="SMART" id="SM00465">
    <property type="entry name" value="GIYc"/>
    <property type="match status" value="1"/>
</dbReference>
<feature type="domain" description="GIY-YIG" evidence="15">
    <location>
        <begin position="32"/>
        <end position="110"/>
    </location>
</feature>
<dbReference type="InterPro" id="IPR010994">
    <property type="entry name" value="RuvA_2-like"/>
</dbReference>
<evidence type="ECO:0000256" key="9">
    <source>
        <dbReference type="ARBA" id="ARBA00061531"/>
    </source>
</evidence>
<evidence type="ECO:0000313" key="17">
    <source>
        <dbReference type="EMBL" id="STZ76038.1"/>
    </source>
</evidence>
<dbReference type="InterPro" id="IPR036876">
    <property type="entry name" value="UVR_dom_sf"/>
</dbReference>
<comment type="similarity">
    <text evidence="9 13">Belongs to the UvrC family.</text>
</comment>
<dbReference type="SUPFAM" id="SSF82771">
    <property type="entry name" value="GIY-YIG endonuclease"/>
    <property type="match status" value="1"/>
</dbReference>
<evidence type="ECO:0000259" key="16">
    <source>
        <dbReference type="PROSITE" id="PS50165"/>
    </source>
</evidence>
<accession>A0A378UF52</accession>
<evidence type="ECO:0000256" key="2">
    <source>
        <dbReference type="ARBA" id="ARBA00022490"/>
    </source>
</evidence>
<dbReference type="InterPro" id="IPR035901">
    <property type="entry name" value="GIY-YIG_endonuc_sf"/>
</dbReference>
<evidence type="ECO:0000256" key="11">
    <source>
        <dbReference type="ARBA" id="ARBA00067419"/>
    </source>
</evidence>
<dbReference type="InterPro" id="IPR004791">
    <property type="entry name" value="UvrC"/>
</dbReference>
<dbReference type="FunFam" id="1.10.150.20:FF:000005">
    <property type="entry name" value="UvrABC system protein C"/>
    <property type="match status" value="1"/>
</dbReference>
<dbReference type="Proteomes" id="UP000254651">
    <property type="component" value="Unassembled WGS sequence"/>
</dbReference>
<dbReference type="PROSITE" id="PS50151">
    <property type="entry name" value="UVR"/>
    <property type="match status" value="1"/>
</dbReference>
<dbReference type="HAMAP" id="MF_00203">
    <property type="entry name" value="UvrC"/>
    <property type="match status" value="1"/>
</dbReference>
<dbReference type="InterPro" id="IPR001162">
    <property type="entry name" value="UvrC_RNase_H_dom"/>
</dbReference>
<dbReference type="Gene3D" id="3.30.420.340">
    <property type="entry name" value="UvrC, RNAse H endonuclease domain"/>
    <property type="match status" value="1"/>
</dbReference>
<dbReference type="GO" id="GO:0009432">
    <property type="term" value="P:SOS response"/>
    <property type="evidence" value="ECO:0007669"/>
    <property type="project" value="UniProtKB-UniRule"/>
</dbReference>
<evidence type="ECO:0000256" key="12">
    <source>
        <dbReference type="ARBA" id="ARBA00077138"/>
    </source>
</evidence>
<evidence type="ECO:0000256" key="7">
    <source>
        <dbReference type="ARBA" id="ARBA00023236"/>
    </source>
</evidence>
<dbReference type="SMART" id="SM00278">
    <property type="entry name" value="HhH1"/>
    <property type="match status" value="2"/>
</dbReference>
<dbReference type="InterPro" id="IPR003583">
    <property type="entry name" value="Hlx-hairpin-Hlx_DNA-bd_motif"/>
</dbReference>
<dbReference type="PANTHER" id="PTHR30562">
    <property type="entry name" value="UVRC/OXIDOREDUCTASE"/>
    <property type="match status" value="1"/>
</dbReference>
<feature type="domain" description="UVR" evidence="14">
    <location>
        <begin position="219"/>
        <end position="254"/>
    </location>
</feature>
<evidence type="ECO:0000256" key="4">
    <source>
        <dbReference type="ARBA" id="ARBA00022769"/>
    </source>
</evidence>
<evidence type="ECO:0000259" key="14">
    <source>
        <dbReference type="PROSITE" id="PS50151"/>
    </source>
</evidence>